<gene>
    <name evidence="1" type="ORF">ABUE30_01300</name>
</gene>
<sequence>MNKGTLTFFCGKMGAGKSTKAIEITQYNNAVLLSEDEWLASLYPNKIALLTDYIEYSNLLKPPIKKLVQSMLSAGTNVVMDFPANTRSQRDWFRGIFSEVDAPHHLIYIDLPNEVCLKQIEKRSKAQPERVATDTPHMFEQVTKHFVAPTSKEGFHTTLVTQNT</sequence>
<organism evidence="1 2">
    <name type="scientific">Celerinatantimonas yamalensis</name>
    <dbReference type="NCBI Taxonomy" id="559956"/>
    <lineage>
        <taxon>Bacteria</taxon>
        <taxon>Pseudomonadati</taxon>
        <taxon>Pseudomonadota</taxon>
        <taxon>Gammaproteobacteria</taxon>
        <taxon>Celerinatantimonadaceae</taxon>
        <taxon>Celerinatantimonas</taxon>
    </lineage>
</organism>
<name>A0ABW9G2M7_9GAMM</name>
<accession>A0ABW9G2M7</accession>
<dbReference type="Proteomes" id="UP001629953">
    <property type="component" value="Unassembled WGS sequence"/>
</dbReference>
<dbReference type="RefSeq" id="WP_408621880.1">
    <property type="nucleotide sequence ID" value="NZ_JBEQCT010000001.1"/>
</dbReference>
<keyword evidence="1" id="KW-0067">ATP-binding</keyword>
<comment type="caution">
    <text evidence="1">The sequence shown here is derived from an EMBL/GenBank/DDBJ whole genome shotgun (WGS) entry which is preliminary data.</text>
</comment>
<reference evidence="1 2" key="1">
    <citation type="journal article" date="2013" name="Int. J. Syst. Evol. Microbiol.">
        <title>Celerinatantimonas yamalensis sp. nov., a cold-adapted diazotrophic bacterium from a cold permafrost brine.</title>
        <authorList>
            <person name="Shcherbakova V."/>
            <person name="Chuvilskaya N."/>
            <person name="Rivkina E."/>
            <person name="Demidov N."/>
            <person name="Uchaeva V."/>
            <person name="Suetin S."/>
            <person name="Suzina N."/>
            <person name="Gilichinsky D."/>
        </authorList>
    </citation>
    <scope>NUCLEOTIDE SEQUENCE [LARGE SCALE GENOMIC DNA]</scope>
    <source>
        <strain evidence="1 2">C7</strain>
    </source>
</reference>
<evidence type="ECO:0000313" key="1">
    <source>
        <dbReference type="EMBL" id="MFM2483719.1"/>
    </source>
</evidence>
<dbReference type="Gene3D" id="3.40.50.300">
    <property type="entry name" value="P-loop containing nucleotide triphosphate hydrolases"/>
    <property type="match status" value="1"/>
</dbReference>
<proteinExistence type="predicted"/>
<dbReference type="SUPFAM" id="SSF52540">
    <property type="entry name" value="P-loop containing nucleoside triphosphate hydrolases"/>
    <property type="match status" value="1"/>
</dbReference>
<dbReference type="InterPro" id="IPR027417">
    <property type="entry name" value="P-loop_NTPase"/>
</dbReference>
<dbReference type="Pfam" id="PF13671">
    <property type="entry name" value="AAA_33"/>
    <property type="match status" value="1"/>
</dbReference>
<dbReference type="EMBL" id="JBEQCT010000001">
    <property type="protein sequence ID" value="MFM2483719.1"/>
    <property type="molecule type" value="Genomic_DNA"/>
</dbReference>
<protein>
    <submittedName>
        <fullName evidence="1">ATP-binding protein</fullName>
    </submittedName>
</protein>
<dbReference type="GO" id="GO:0005524">
    <property type="term" value="F:ATP binding"/>
    <property type="evidence" value="ECO:0007669"/>
    <property type="project" value="UniProtKB-KW"/>
</dbReference>
<keyword evidence="1" id="KW-0547">Nucleotide-binding</keyword>
<evidence type="ECO:0000313" key="2">
    <source>
        <dbReference type="Proteomes" id="UP001629953"/>
    </source>
</evidence>
<keyword evidence="2" id="KW-1185">Reference proteome</keyword>